<proteinExistence type="predicted"/>
<reference evidence="4 5" key="1">
    <citation type="submission" date="2015-09" db="EMBL/GenBank/DDBJ databases">
        <title>Sorangium comparison.</title>
        <authorList>
            <person name="Zaburannyi N."/>
            <person name="Bunk B."/>
            <person name="Overmann J."/>
            <person name="Mueller R."/>
        </authorList>
    </citation>
    <scope>NUCLEOTIDE SEQUENCE [LARGE SCALE GENOMIC DNA]</scope>
    <source>
        <strain evidence="4 5">So ceGT47</strain>
    </source>
</reference>
<feature type="transmembrane region" description="Helical" evidence="2">
    <location>
        <begin position="333"/>
        <end position="351"/>
    </location>
</feature>
<feature type="compositionally biased region" description="Basic and acidic residues" evidence="1">
    <location>
        <begin position="200"/>
        <end position="213"/>
    </location>
</feature>
<feature type="chain" id="PRO_5020606763" description="PEGA domain-containing protein" evidence="3">
    <location>
        <begin position="24"/>
        <end position="381"/>
    </location>
</feature>
<name>A0A4P2Q9W9_SORCE</name>
<dbReference type="Gene3D" id="1.25.40.10">
    <property type="entry name" value="Tetratricopeptide repeat domain"/>
    <property type="match status" value="1"/>
</dbReference>
<keyword evidence="3" id="KW-0732">Signal</keyword>
<keyword evidence="2" id="KW-0472">Membrane</keyword>
<evidence type="ECO:0000256" key="2">
    <source>
        <dbReference type="SAM" id="Phobius"/>
    </source>
</evidence>
<dbReference type="InterPro" id="IPR011990">
    <property type="entry name" value="TPR-like_helical_dom_sf"/>
</dbReference>
<keyword evidence="2" id="KW-0812">Transmembrane</keyword>
<keyword evidence="2" id="KW-1133">Transmembrane helix</keyword>
<evidence type="ECO:0008006" key="6">
    <source>
        <dbReference type="Google" id="ProtNLM"/>
    </source>
</evidence>
<feature type="region of interest" description="Disordered" evidence="1">
    <location>
        <begin position="200"/>
        <end position="232"/>
    </location>
</feature>
<feature type="compositionally biased region" description="Low complexity" evidence="1">
    <location>
        <begin position="214"/>
        <end position="228"/>
    </location>
</feature>
<evidence type="ECO:0000256" key="1">
    <source>
        <dbReference type="SAM" id="MobiDB-lite"/>
    </source>
</evidence>
<evidence type="ECO:0000256" key="3">
    <source>
        <dbReference type="SAM" id="SignalP"/>
    </source>
</evidence>
<evidence type="ECO:0000313" key="5">
    <source>
        <dbReference type="Proteomes" id="UP000295781"/>
    </source>
</evidence>
<dbReference type="Proteomes" id="UP000295781">
    <property type="component" value="Chromosome"/>
</dbReference>
<feature type="signal peptide" evidence="3">
    <location>
        <begin position="1"/>
        <end position="23"/>
    </location>
</feature>
<gene>
    <name evidence="4" type="ORF">SOCEGT47_065910</name>
</gene>
<dbReference type="AlphaFoldDB" id="A0A4P2Q9W9"/>
<sequence length="381" mass="40062">MRSTAAALCALSACALAPAAAHAQGSPPPAVADDDVPGDTARAARLYREGNRAFEQKRWADAELAYLKAWALVRSFDIAANLGEVQLRLKKPRSAAAFLAFSLRTAPPSAKPEHLARVRHFLKEARKHVGAVRVQVTNVPDAEVFVDGERVPAEEVKHEIFLEPGEHRVVIRRAGYQELVLPMSARPGGREMNTVVMKREAKAAEAPETKASEAAEAPEAKAPMAERAPVAEGAPVVGKENVTAPAVGVGVAEEPRSWVPVIALGAASAVALGVAVGFTVASNAASADADKEGNAILQAGGQCRKPSAAFVSPCDELDSTLRRIDTFGNGARLAYVASGALAITAAAYALWGQPRETHTSRIRALPELRTDGAGFALLGVW</sequence>
<dbReference type="SUPFAM" id="SSF48452">
    <property type="entry name" value="TPR-like"/>
    <property type="match status" value="1"/>
</dbReference>
<organism evidence="4 5">
    <name type="scientific">Sorangium cellulosum</name>
    <name type="common">Polyangium cellulosum</name>
    <dbReference type="NCBI Taxonomy" id="56"/>
    <lineage>
        <taxon>Bacteria</taxon>
        <taxon>Pseudomonadati</taxon>
        <taxon>Myxococcota</taxon>
        <taxon>Polyangia</taxon>
        <taxon>Polyangiales</taxon>
        <taxon>Polyangiaceae</taxon>
        <taxon>Sorangium</taxon>
    </lineage>
</organism>
<dbReference type="EMBL" id="CP012670">
    <property type="protein sequence ID" value="AUX26038.1"/>
    <property type="molecule type" value="Genomic_DNA"/>
</dbReference>
<accession>A0A4P2Q9W9</accession>
<protein>
    <recommendedName>
        <fullName evidence="6">PEGA domain-containing protein</fullName>
    </recommendedName>
</protein>
<evidence type="ECO:0000313" key="4">
    <source>
        <dbReference type="EMBL" id="AUX26038.1"/>
    </source>
</evidence>